<dbReference type="PANTHER" id="PTHR16017">
    <property type="entry name" value="GASTRULATION DEFECTIVE PROTEIN 1-RELATED"/>
    <property type="match status" value="1"/>
</dbReference>
<dbReference type="Gene3D" id="2.130.10.10">
    <property type="entry name" value="YVTN repeat-like/Quinoprotein amine dehydrogenase"/>
    <property type="match status" value="1"/>
</dbReference>
<sequence length="59" mass="6652">MNNEKSQKNVFKPRSCQGKRVIPTACTYSRDGRLIAAACQDGSIQIWDRNMSPIGRESH</sequence>
<feature type="repeat" description="WD" evidence="5">
    <location>
        <begin position="28"/>
        <end position="48"/>
    </location>
</feature>
<dbReference type="PROSITE" id="PS50082">
    <property type="entry name" value="WD_REPEATS_2"/>
    <property type="match status" value="1"/>
</dbReference>
<keyword evidence="2" id="KW-0677">Repeat</keyword>
<reference evidence="6" key="4">
    <citation type="submission" date="2025-08" db="UniProtKB">
        <authorList>
            <consortium name="Ensembl"/>
        </authorList>
    </citation>
    <scope>IDENTIFICATION</scope>
</reference>
<reference evidence="6" key="5">
    <citation type="submission" date="2025-09" db="UniProtKB">
        <authorList>
            <consortium name="Ensembl"/>
        </authorList>
    </citation>
    <scope>IDENTIFICATION</scope>
</reference>
<dbReference type="STRING" id="7868.ENSCMIP00000008229"/>
<dbReference type="PANTHER" id="PTHR16017:SF0">
    <property type="entry name" value="WD REPEAT-CONTAINING PROTEIN 70"/>
    <property type="match status" value="1"/>
</dbReference>
<dbReference type="InterPro" id="IPR051858">
    <property type="entry name" value="WD_repeat_GAD-1"/>
</dbReference>
<evidence type="ECO:0000313" key="6">
    <source>
        <dbReference type="Ensembl" id="ENSCMIP00000008229.1"/>
    </source>
</evidence>
<evidence type="ECO:0000313" key="7">
    <source>
        <dbReference type="Proteomes" id="UP000314986"/>
    </source>
</evidence>
<reference evidence="7" key="1">
    <citation type="journal article" date="2006" name="Science">
        <title>Ancient noncoding elements conserved in the human genome.</title>
        <authorList>
            <person name="Venkatesh B."/>
            <person name="Kirkness E.F."/>
            <person name="Loh Y.H."/>
            <person name="Halpern A.L."/>
            <person name="Lee A.P."/>
            <person name="Johnson J."/>
            <person name="Dandona N."/>
            <person name="Viswanathan L.D."/>
            <person name="Tay A."/>
            <person name="Venter J.C."/>
            <person name="Strausberg R.L."/>
            <person name="Brenner S."/>
        </authorList>
    </citation>
    <scope>NUCLEOTIDE SEQUENCE [LARGE SCALE GENOMIC DNA]</scope>
</reference>
<accession>A0A4W3HEU8</accession>
<dbReference type="GO" id="GO:0005634">
    <property type="term" value="C:nucleus"/>
    <property type="evidence" value="ECO:0007669"/>
    <property type="project" value="TreeGrafter"/>
</dbReference>
<keyword evidence="1 5" id="KW-0853">WD repeat</keyword>
<dbReference type="GeneTree" id="ENSGT00950000186371"/>
<dbReference type="SUPFAM" id="SSF117289">
    <property type="entry name" value="Nucleoporin domain"/>
    <property type="match status" value="1"/>
</dbReference>
<protein>
    <recommendedName>
        <fullName evidence="4">WD repeat-containing protein 70</fullName>
    </recommendedName>
</protein>
<dbReference type="SMART" id="SM00320">
    <property type="entry name" value="WD40"/>
    <property type="match status" value="1"/>
</dbReference>
<evidence type="ECO:0000256" key="1">
    <source>
        <dbReference type="ARBA" id="ARBA00022574"/>
    </source>
</evidence>
<dbReference type="AlphaFoldDB" id="A0A4W3HEU8"/>
<dbReference type="InParanoid" id="A0A4W3HEU8"/>
<reference evidence="7" key="3">
    <citation type="journal article" date="2014" name="Nature">
        <title>Elephant shark genome provides unique insights into gnathostome evolution.</title>
        <authorList>
            <consortium name="International Elephant Shark Genome Sequencing Consortium"/>
            <person name="Venkatesh B."/>
            <person name="Lee A.P."/>
            <person name="Ravi V."/>
            <person name="Maurya A.K."/>
            <person name="Lian M.M."/>
            <person name="Swann J.B."/>
            <person name="Ohta Y."/>
            <person name="Flajnik M.F."/>
            <person name="Sutoh Y."/>
            <person name="Kasahara M."/>
            <person name="Hoon S."/>
            <person name="Gangu V."/>
            <person name="Roy S.W."/>
            <person name="Irimia M."/>
            <person name="Korzh V."/>
            <person name="Kondrychyn I."/>
            <person name="Lim Z.W."/>
            <person name="Tay B.H."/>
            <person name="Tohari S."/>
            <person name="Kong K.W."/>
            <person name="Ho S."/>
            <person name="Lorente-Galdos B."/>
            <person name="Quilez J."/>
            <person name="Marques-Bonet T."/>
            <person name="Raney B.J."/>
            <person name="Ingham P.W."/>
            <person name="Tay A."/>
            <person name="Hillier L.W."/>
            <person name="Minx P."/>
            <person name="Boehm T."/>
            <person name="Wilson R.K."/>
            <person name="Brenner S."/>
            <person name="Warren W.C."/>
        </authorList>
    </citation>
    <scope>NUCLEOTIDE SEQUENCE [LARGE SCALE GENOMIC DNA]</scope>
</reference>
<organism evidence="6 7">
    <name type="scientific">Callorhinchus milii</name>
    <name type="common">Ghost shark</name>
    <dbReference type="NCBI Taxonomy" id="7868"/>
    <lineage>
        <taxon>Eukaryota</taxon>
        <taxon>Metazoa</taxon>
        <taxon>Chordata</taxon>
        <taxon>Craniata</taxon>
        <taxon>Vertebrata</taxon>
        <taxon>Chondrichthyes</taxon>
        <taxon>Holocephali</taxon>
        <taxon>Chimaeriformes</taxon>
        <taxon>Callorhinchidae</taxon>
        <taxon>Callorhinchus</taxon>
    </lineage>
</organism>
<dbReference type="Ensembl" id="ENSCMIT00000008464.1">
    <property type="protein sequence ID" value="ENSCMIP00000008229.1"/>
    <property type="gene ID" value="ENSCMIG00000004421.1"/>
</dbReference>
<dbReference type="InterPro" id="IPR015943">
    <property type="entry name" value="WD40/YVTN_repeat-like_dom_sf"/>
</dbReference>
<reference evidence="7" key="2">
    <citation type="journal article" date="2007" name="PLoS Biol.">
        <title>Survey sequencing and comparative analysis of the elephant shark (Callorhinchus milii) genome.</title>
        <authorList>
            <person name="Venkatesh B."/>
            <person name="Kirkness E.F."/>
            <person name="Loh Y.H."/>
            <person name="Halpern A.L."/>
            <person name="Lee A.P."/>
            <person name="Johnson J."/>
            <person name="Dandona N."/>
            <person name="Viswanathan L.D."/>
            <person name="Tay A."/>
            <person name="Venter J.C."/>
            <person name="Strausberg R.L."/>
            <person name="Brenner S."/>
        </authorList>
    </citation>
    <scope>NUCLEOTIDE SEQUENCE [LARGE SCALE GENOMIC DNA]</scope>
</reference>
<dbReference type="Pfam" id="PF00400">
    <property type="entry name" value="WD40"/>
    <property type="match status" value="1"/>
</dbReference>
<dbReference type="Proteomes" id="UP000314986">
    <property type="component" value="Unassembled WGS sequence"/>
</dbReference>
<dbReference type="InterPro" id="IPR001680">
    <property type="entry name" value="WD40_rpt"/>
</dbReference>
<name>A0A4W3HEU8_CALMI</name>
<evidence type="ECO:0000256" key="2">
    <source>
        <dbReference type="ARBA" id="ARBA00022737"/>
    </source>
</evidence>
<comment type="similarity">
    <text evidence="3">Belongs to the WD repeat GAD-1 family.</text>
</comment>
<dbReference type="GO" id="GO:0035861">
    <property type="term" value="C:site of double-strand break"/>
    <property type="evidence" value="ECO:0007669"/>
    <property type="project" value="TreeGrafter"/>
</dbReference>
<proteinExistence type="inferred from homology"/>
<evidence type="ECO:0000256" key="3">
    <source>
        <dbReference type="ARBA" id="ARBA00038343"/>
    </source>
</evidence>
<keyword evidence="7" id="KW-1185">Reference proteome</keyword>
<evidence type="ECO:0000256" key="5">
    <source>
        <dbReference type="PROSITE-ProRule" id="PRU00221"/>
    </source>
</evidence>
<evidence type="ECO:0000256" key="4">
    <source>
        <dbReference type="ARBA" id="ARBA00040943"/>
    </source>
</evidence>